<dbReference type="CDD" id="cd00158">
    <property type="entry name" value="RHOD"/>
    <property type="match status" value="1"/>
</dbReference>
<dbReference type="PROSITE" id="PS50206">
    <property type="entry name" value="RHODANESE_3"/>
    <property type="match status" value="1"/>
</dbReference>
<dbReference type="GO" id="GO:0008641">
    <property type="term" value="F:ubiquitin-like modifier activating enzyme activity"/>
    <property type="evidence" value="ECO:0007669"/>
    <property type="project" value="InterPro"/>
</dbReference>
<dbReference type="InterPro" id="IPR045886">
    <property type="entry name" value="ThiF/MoeB/HesA"/>
</dbReference>
<dbReference type="InterPro" id="IPR001763">
    <property type="entry name" value="Rhodanese-like_dom"/>
</dbReference>
<dbReference type="GO" id="GO:0008146">
    <property type="term" value="F:sulfotransferase activity"/>
    <property type="evidence" value="ECO:0007669"/>
    <property type="project" value="TreeGrafter"/>
</dbReference>
<dbReference type="SUPFAM" id="SSF69572">
    <property type="entry name" value="Activating enzymes of the ubiquitin-like proteins"/>
    <property type="match status" value="1"/>
</dbReference>
<proteinExistence type="predicted"/>
<dbReference type="PANTHER" id="PTHR10953:SF102">
    <property type="entry name" value="ADENYLYLTRANSFERASE AND SULFURTRANSFERASE MOCS3"/>
    <property type="match status" value="1"/>
</dbReference>
<reference evidence="2" key="1">
    <citation type="submission" date="2018-05" db="EMBL/GenBank/DDBJ databases">
        <authorList>
            <person name="Lanie J.A."/>
            <person name="Ng W.-L."/>
            <person name="Kazmierczak K.M."/>
            <person name="Andrzejewski T.M."/>
            <person name="Davidsen T.M."/>
            <person name="Wayne K.J."/>
            <person name="Tettelin H."/>
            <person name="Glass J.I."/>
            <person name="Rusch D."/>
            <person name="Podicherti R."/>
            <person name="Tsui H.-C.T."/>
            <person name="Winkler M.E."/>
        </authorList>
    </citation>
    <scope>NUCLEOTIDE SEQUENCE</scope>
</reference>
<organism evidence="2">
    <name type="scientific">marine metagenome</name>
    <dbReference type="NCBI Taxonomy" id="408172"/>
    <lineage>
        <taxon>unclassified sequences</taxon>
        <taxon>metagenomes</taxon>
        <taxon>ecological metagenomes</taxon>
    </lineage>
</organism>
<gene>
    <name evidence="2" type="ORF">METZ01_LOCUS424457</name>
</gene>
<dbReference type="Gene3D" id="3.40.250.10">
    <property type="entry name" value="Rhodanese-like domain"/>
    <property type="match status" value="1"/>
</dbReference>
<dbReference type="SUPFAM" id="SSF52821">
    <property type="entry name" value="Rhodanese/Cell cycle control phosphatase"/>
    <property type="match status" value="1"/>
</dbReference>
<dbReference type="Pfam" id="PF00581">
    <property type="entry name" value="Rhodanese"/>
    <property type="match status" value="1"/>
</dbReference>
<dbReference type="InterPro" id="IPR000594">
    <property type="entry name" value="ThiF_NAD_FAD-bd"/>
</dbReference>
<dbReference type="InterPro" id="IPR036873">
    <property type="entry name" value="Rhodanese-like_dom_sf"/>
</dbReference>
<dbReference type="GO" id="GO:0005829">
    <property type="term" value="C:cytosol"/>
    <property type="evidence" value="ECO:0007669"/>
    <property type="project" value="TreeGrafter"/>
</dbReference>
<feature type="domain" description="Rhodanese" evidence="1">
    <location>
        <begin position="30"/>
        <end position="119"/>
    </location>
</feature>
<accession>A0A382XKX0</accession>
<dbReference type="Pfam" id="PF00899">
    <property type="entry name" value="ThiF"/>
    <property type="match status" value="1"/>
</dbReference>
<dbReference type="PANTHER" id="PTHR10953">
    <property type="entry name" value="UBIQUITIN-ACTIVATING ENZYME E1"/>
    <property type="match status" value="1"/>
</dbReference>
<dbReference type="AlphaFoldDB" id="A0A382XKX0"/>
<sequence>MGAAFEQLLEKVKSEVSSVTVDDARARLNNGANPLLLDVREREAFSEGYIPGAENVPRGFLELQVEGLSNDRTRSILVYGDCDQGPLATRDLFNMGYENVAYIDGGVEAWKSAGYEVAKDRPLTKAEQFRYARHLLVPEVGERGQGKLLDAKVLLIGAGGLGSPAAYYLAAAGVGTVGIVDADVVDMSNL</sequence>
<dbReference type="SMART" id="SM00450">
    <property type="entry name" value="RHOD"/>
    <property type="match status" value="1"/>
</dbReference>
<dbReference type="GO" id="GO:0004792">
    <property type="term" value="F:thiosulfate-cyanide sulfurtransferase activity"/>
    <property type="evidence" value="ECO:0007669"/>
    <property type="project" value="TreeGrafter"/>
</dbReference>
<dbReference type="Gene3D" id="3.40.50.720">
    <property type="entry name" value="NAD(P)-binding Rossmann-like Domain"/>
    <property type="match status" value="1"/>
</dbReference>
<dbReference type="EMBL" id="UINC01168532">
    <property type="protein sequence ID" value="SVD71603.1"/>
    <property type="molecule type" value="Genomic_DNA"/>
</dbReference>
<dbReference type="InterPro" id="IPR035985">
    <property type="entry name" value="Ubiquitin-activating_enz"/>
</dbReference>
<feature type="non-terminal residue" evidence="2">
    <location>
        <position position="190"/>
    </location>
</feature>
<evidence type="ECO:0000313" key="2">
    <source>
        <dbReference type="EMBL" id="SVD71603.1"/>
    </source>
</evidence>
<evidence type="ECO:0000259" key="1">
    <source>
        <dbReference type="PROSITE" id="PS50206"/>
    </source>
</evidence>
<protein>
    <recommendedName>
        <fullName evidence="1">Rhodanese domain-containing protein</fullName>
    </recommendedName>
</protein>
<name>A0A382XKX0_9ZZZZ</name>
<dbReference type="GO" id="GO:0016779">
    <property type="term" value="F:nucleotidyltransferase activity"/>
    <property type="evidence" value="ECO:0007669"/>
    <property type="project" value="TreeGrafter"/>
</dbReference>